<keyword evidence="8" id="KW-0539">Nucleus</keyword>
<evidence type="ECO:0000256" key="2">
    <source>
        <dbReference type="ARBA" id="ARBA00022723"/>
    </source>
</evidence>
<dbReference type="Pfam" id="PF00643">
    <property type="entry name" value="zf-B_box"/>
    <property type="match status" value="2"/>
</dbReference>
<dbReference type="AlphaFoldDB" id="A0A8B9UPU4"/>
<evidence type="ECO:0000256" key="1">
    <source>
        <dbReference type="ARBA" id="ARBA00004123"/>
    </source>
</evidence>
<reference evidence="14" key="1">
    <citation type="submission" date="2025-08" db="UniProtKB">
        <authorList>
            <consortium name="Ensembl"/>
        </authorList>
    </citation>
    <scope>IDENTIFICATION</scope>
</reference>
<evidence type="ECO:0000259" key="11">
    <source>
        <dbReference type="PROSITE" id="PS50016"/>
    </source>
</evidence>
<evidence type="ECO:0000256" key="3">
    <source>
        <dbReference type="ARBA" id="ARBA00022737"/>
    </source>
</evidence>
<dbReference type="Ensembl" id="ENSAZOT00000013772.1">
    <property type="protein sequence ID" value="ENSAZOP00000012831.1"/>
    <property type="gene ID" value="ENSAZOG00000008185.1"/>
</dbReference>
<dbReference type="PANTHER" id="PTHR45915">
    <property type="entry name" value="TRANSCRIPTION INTERMEDIARY FACTOR"/>
    <property type="match status" value="1"/>
</dbReference>
<dbReference type="PROSITE" id="PS00518">
    <property type="entry name" value="ZF_RING_1"/>
    <property type="match status" value="1"/>
</dbReference>
<dbReference type="GO" id="GO:0000785">
    <property type="term" value="C:chromatin"/>
    <property type="evidence" value="ECO:0007669"/>
    <property type="project" value="TreeGrafter"/>
</dbReference>
<dbReference type="InterPro" id="IPR019787">
    <property type="entry name" value="Znf_PHD-finger"/>
</dbReference>
<keyword evidence="6" id="KW-0175">Coiled coil</keyword>
<dbReference type="CDD" id="cd19846">
    <property type="entry name" value="Bbox1_TIF1b_C-VI"/>
    <property type="match status" value="1"/>
</dbReference>
<evidence type="ECO:0000259" key="13">
    <source>
        <dbReference type="PROSITE" id="PS50119"/>
    </source>
</evidence>
<dbReference type="GO" id="GO:0005634">
    <property type="term" value="C:nucleus"/>
    <property type="evidence" value="ECO:0007669"/>
    <property type="project" value="UniProtKB-SubCell"/>
</dbReference>
<dbReference type="SMART" id="SM00249">
    <property type="entry name" value="PHD"/>
    <property type="match status" value="1"/>
</dbReference>
<feature type="region of interest" description="Disordered" evidence="10">
    <location>
        <begin position="317"/>
        <end position="444"/>
    </location>
</feature>
<feature type="domain" description="B box-type" evidence="13">
    <location>
        <begin position="97"/>
        <end position="144"/>
    </location>
</feature>
<dbReference type="Gene3D" id="1.20.920.10">
    <property type="entry name" value="Bromodomain-like"/>
    <property type="match status" value="1"/>
</dbReference>
<dbReference type="CDD" id="cd15623">
    <property type="entry name" value="PHD_TIF1beta"/>
    <property type="match status" value="1"/>
</dbReference>
<keyword evidence="4 9" id="KW-0863">Zinc-finger</keyword>
<dbReference type="InterPro" id="IPR047059">
    <property type="entry name" value="TIF1b_Bbox1_Znf"/>
</dbReference>
<dbReference type="SMART" id="SM00184">
    <property type="entry name" value="RING"/>
    <property type="match status" value="1"/>
</dbReference>
<feature type="compositionally biased region" description="Pro residues" evidence="10">
    <location>
        <begin position="322"/>
        <end position="334"/>
    </location>
</feature>
<dbReference type="PROSITE" id="PS01359">
    <property type="entry name" value="ZF_PHD_1"/>
    <property type="match status" value="1"/>
</dbReference>
<evidence type="ECO:0000259" key="12">
    <source>
        <dbReference type="PROSITE" id="PS50089"/>
    </source>
</evidence>
<evidence type="ECO:0000313" key="14">
    <source>
        <dbReference type="Ensembl" id="ENSAZOP00000012831.1"/>
    </source>
</evidence>
<dbReference type="Proteomes" id="UP000694549">
    <property type="component" value="Unplaced"/>
</dbReference>
<comment type="subcellular location">
    <subcellularLocation>
        <location evidence="1">Nucleus</location>
    </subcellularLocation>
</comment>
<dbReference type="Gene3D" id="3.30.40.10">
    <property type="entry name" value="Zinc/RING finger domain, C3HC4 (zinc finger)"/>
    <property type="match status" value="2"/>
</dbReference>
<dbReference type="InterPro" id="IPR011011">
    <property type="entry name" value="Znf_FYVE_PHD"/>
</dbReference>
<dbReference type="SUPFAM" id="SSF57845">
    <property type="entry name" value="B-box zinc-binding domain"/>
    <property type="match status" value="1"/>
</dbReference>
<dbReference type="InterPro" id="IPR017907">
    <property type="entry name" value="Znf_RING_CS"/>
</dbReference>
<feature type="domain" description="B box-type" evidence="13">
    <location>
        <begin position="153"/>
        <end position="194"/>
    </location>
</feature>
<dbReference type="InterPro" id="IPR047058">
    <property type="entry name" value="TIF1b_Bbox2_Znf"/>
</dbReference>
<dbReference type="InterPro" id="IPR001965">
    <property type="entry name" value="Znf_PHD"/>
</dbReference>
<name>A0A8B9UPU4_9AVES</name>
<dbReference type="CDD" id="cd16765">
    <property type="entry name" value="RING-HC_TIF1beta"/>
    <property type="match status" value="1"/>
</dbReference>
<dbReference type="GO" id="GO:0008270">
    <property type="term" value="F:zinc ion binding"/>
    <property type="evidence" value="ECO:0007669"/>
    <property type="project" value="UniProtKB-KW"/>
</dbReference>
<evidence type="ECO:0000313" key="15">
    <source>
        <dbReference type="Proteomes" id="UP000694549"/>
    </source>
</evidence>
<dbReference type="PROSITE" id="PS50089">
    <property type="entry name" value="ZF_RING_2"/>
    <property type="match status" value="1"/>
</dbReference>
<dbReference type="InterPro" id="IPR042713">
    <property type="entry name" value="TIF1beta_RING-HC"/>
</dbReference>
<accession>A0A8B9UPU4</accession>
<dbReference type="InterPro" id="IPR001487">
    <property type="entry name" value="Bromodomain"/>
</dbReference>
<dbReference type="SUPFAM" id="SSF57903">
    <property type="entry name" value="FYVE/PHD zinc finger"/>
    <property type="match status" value="1"/>
</dbReference>
<evidence type="ECO:0000256" key="4">
    <source>
        <dbReference type="ARBA" id="ARBA00022771"/>
    </source>
</evidence>
<dbReference type="SMART" id="SM00336">
    <property type="entry name" value="BBOX"/>
    <property type="match status" value="2"/>
</dbReference>
<dbReference type="InterPro" id="IPR001841">
    <property type="entry name" value="Znf_RING"/>
</dbReference>
<protein>
    <submittedName>
        <fullName evidence="14">Tripartite motif containing 28</fullName>
    </submittedName>
</protein>
<keyword evidence="2" id="KW-0479">Metal-binding</keyword>
<evidence type="ECO:0000256" key="6">
    <source>
        <dbReference type="ARBA" id="ARBA00023054"/>
    </source>
</evidence>
<proteinExistence type="predicted"/>
<feature type="compositionally biased region" description="Basic and acidic residues" evidence="10">
    <location>
        <begin position="417"/>
        <end position="430"/>
    </location>
</feature>
<dbReference type="InterPro" id="IPR000315">
    <property type="entry name" value="Znf_B-box"/>
</dbReference>
<dbReference type="InterPro" id="IPR036427">
    <property type="entry name" value="Bromodomain-like_sf"/>
</dbReference>
<dbReference type="Gene3D" id="3.30.160.60">
    <property type="entry name" value="Classic Zinc Finger"/>
    <property type="match status" value="1"/>
</dbReference>
<evidence type="ECO:0000256" key="5">
    <source>
        <dbReference type="ARBA" id="ARBA00022833"/>
    </source>
</evidence>
<keyword evidence="5" id="KW-0862">Zinc</keyword>
<dbReference type="GO" id="GO:0003714">
    <property type="term" value="F:transcription corepressor activity"/>
    <property type="evidence" value="ECO:0007669"/>
    <property type="project" value="InterPro"/>
</dbReference>
<feature type="domain" description="RING-type" evidence="12">
    <location>
        <begin position="18"/>
        <end position="70"/>
    </location>
</feature>
<dbReference type="SUPFAM" id="SSF57850">
    <property type="entry name" value="RING/U-box"/>
    <property type="match status" value="1"/>
</dbReference>
<evidence type="ECO:0000256" key="10">
    <source>
        <dbReference type="SAM" id="MobiDB-lite"/>
    </source>
</evidence>
<evidence type="ECO:0000256" key="9">
    <source>
        <dbReference type="PROSITE-ProRule" id="PRU00024"/>
    </source>
</evidence>
<dbReference type="FunFam" id="3.30.160.60:FF:000074">
    <property type="entry name" value="Tripartite motif containing 66"/>
    <property type="match status" value="1"/>
</dbReference>
<dbReference type="InterPro" id="IPR013083">
    <property type="entry name" value="Znf_RING/FYVE/PHD"/>
</dbReference>
<keyword evidence="7" id="KW-0103">Bromodomain</keyword>
<organism evidence="14 15">
    <name type="scientific">Anas zonorhyncha</name>
    <name type="common">Eastern spot-billed duck</name>
    <dbReference type="NCBI Taxonomy" id="75864"/>
    <lineage>
        <taxon>Eukaryota</taxon>
        <taxon>Metazoa</taxon>
        <taxon>Chordata</taxon>
        <taxon>Craniata</taxon>
        <taxon>Vertebrata</taxon>
        <taxon>Euteleostomi</taxon>
        <taxon>Archelosauria</taxon>
        <taxon>Archosauria</taxon>
        <taxon>Dinosauria</taxon>
        <taxon>Saurischia</taxon>
        <taxon>Theropoda</taxon>
        <taxon>Coelurosauria</taxon>
        <taxon>Aves</taxon>
        <taxon>Neognathae</taxon>
        <taxon>Galloanserae</taxon>
        <taxon>Anseriformes</taxon>
        <taxon>Anatidae</taxon>
        <taxon>Anatinae</taxon>
        <taxon>Anas</taxon>
    </lineage>
</organism>
<dbReference type="CDD" id="cd19829">
    <property type="entry name" value="Bbox2_TIF1b_C-VI"/>
    <property type="match status" value="1"/>
</dbReference>
<sequence>VGPPAEGRPDASDLLERCGGCRERLRAAREPRLLPCLHSLCRQCLQPGPGPAAANGGPSEGAVVNCPVCKQQCYLQDVVENYFLKDSRPETAPDSQASTQCCTSCEDNAPATSFCVECSEPLCETCVEAHQRVKYTKDHTVRAAGNARAKEGEHAVYCAVHKSEPLVLFCQTCDVLTCRDCQLNAHKDHQYQFLEDAVRNQRKMLATLVKRLGDKHASLQRSTKEVRSSIRQVTDVQKRVQVDVKMAILQIMKELNKRGKVLVSDAQVSPPAPPRIYFQLHRALKMIVDPVEPQGDMKFKWDLNAWTKSAESFGTIVSERSLPPPPLSPQPPAASPTAGPSQGSPHTTVVSEGQYAPSPLLQPPEGPQIGDKDGGGPPGDPQEGGGGLGTPQLPSGTAELGCPNLSPPHLDPQVTETPRDAGAELGERGGDTGGGKQRGSPPGEEKFVKKLLVKRPYRNVSCCRVCCQAGAVVMCDLCERCYHLDCHLPALHEVPGHDWLCLLCQDPAPPGEDPGPTEEQPPALSPTDQRKCEYVLLQLLCHEPWRPLHRLSSSLEGCDAIDLTLIRAKLQGKLSPGYGHPEEFARDVWRMIRQFNRLTEDKADVQSILGLQRFFEERLSAAFGDRKFCAALESLGPLDGAEVSQAPPPTLLAP</sequence>
<feature type="compositionally biased region" description="Low complexity" evidence="10">
    <location>
        <begin position="335"/>
        <end position="345"/>
    </location>
</feature>
<evidence type="ECO:0000256" key="8">
    <source>
        <dbReference type="ARBA" id="ARBA00023242"/>
    </source>
</evidence>
<evidence type="ECO:0000256" key="7">
    <source>
        <dbReference type="ARBA" id="ARBA00023117"/>
    </source>
</evidence>
<dbReference type="SMART" id="SM00297">
    <property type="entry name" value="BROMO"/>
    <property type="match status" value="1"/>
</dbReference>
<reference evidence="14" key="2">
    <citation type="submission" date="2025-09" db="UniProtKB">
        <authorList>
            <consortium name="Ensembl"/>
        </authorList>
    </citation>
    <scope>IDENTIFICATION</scope>
</reference>
<feature type="domain" description="PHD-type" evidence="11">
    <location>
        <begin position="460"/>
        <end position="507"/>
    </location>
</feature>
<keyword evidence="3" id="KW-0677">Repeat</keyword>
<dbReference type="PANTHER" id="PTHR45915:SF8">
    <property type="entry name" value="TRIPARTITE MOTIF CONTAINING 28"/>
    <property type="match status" value="1"/>
</dbReference>
<keyword evidence="15" id="KW-1185">Reference proteome</keyword>
<dbReference type="PROSITE" id="PS50016">
    <property type="entry name" value="ZF_PHD_2"/>
    <property type="match status" value="1"/>
</dbReference>
<dbReference type="InterPro" id="IPR019786">
    <property type="entry name" value="Zinc_finger_PHD-type_CS"/>
</dbReference>
<dbReference type="PROSITE" id="PS50119">
    <property type="entry name" value="ZF_BBOX"/>
    <property type="match status" value="2"/>
</dbReference>
<dbReference type="InterPro" id="IPR037373">
    <property type="entry name" value="KAP1"/>
</dbReference>